<accession>A0A0S8G990</accession>
<organism evidence="1 2">
    <name type="scientific">candidate division WOR_3 bacterium SM23_60</name>
    <dbReference type="NCBI Taxonomy" id="1703780"/>
    <lineage>
        <taxon>Bacteria</taxon>
        <taxon>Bacteria division WOR-3</taxon>
    </lineage>
</organism>
<dbReference type="Proteomes" id="UP000051096">
    <property type="component" value="Unassembled WGS sequence"/>
</dbReference>
<feature type="non-terminal residue" evidence="1">
    <location>
        <position position="83"/>
    </location>
</feature>
<protein>
    <submittedName>
        <fullName evidence="1">Uncharacterized protein</fullName>
    </submittedName>
</protein>
<comment type="caution">
    <text evidence="1">The sequence shown here is derived from an EMBL/GenBank/DDBJ whole genome shotgun (WGS) entry which is preliminary data.</text>
</comment>
<evidence type="ECO:0000313" key="1">
    <source>
        <dbReference type="EMBL" id="KPK69289.1"/>
    </source>
</evidence>
<dbReference type="EMBL" id="LJUO01000132">
    <property type="protein sequence ID" value="KPK69289.1"/>
    <property type="molecule type" value="Genomic_DNA"/>
</dbReference>
<proteinExistence type="predicted"/>
<dbReference type="AlphaFoldDB" id="A0A0S8G990"/>
<reference evidence="1 2" key="1">
    <citation type="journal article" date="2015" name="Microbiome">
        <title>Genomic resolution of linkages in carbon, nitrogen, and sulfur cycling among widespread estuary sediment bacteria.</title>
        <authorList>
            <person name="Baker B.J."/>
            <person name="Lazar C.S."/>
            <person name="Teske A.P."/>
            <person name="Dick G.J."/>
        </authorList>
    </citation>
    <scope>NUCLEOTIDE SEQUENCE [LARGE SCALE GENOMIC DNA]</scope>
    <source>
        <strain evidence="1">SM23_60</strain>
    </source>
</reference>
<evidence type="ECO:0000313" key="2">
    <source>
        <dbReference type="Proteomes" id="UP000051096"/>
    </source>
</evidence>
<name>A0A0S8G990_UNCW3</name>
<sequence>MCKLITICACVIAILIFVSVLSDRGSDSEYIGQMPAVVVTAAQYSVDTQEWSGLLDTVIVNAPRYDHADAAWSGLLDTVTAIE</sequence>
<gene>
    <name evidence="1" type="ORF">AMJ87_10750</name>
</gene>